<name>A0A4Q2DHN1_9AGAR</name>
<keyword evidence="5 6" id="KW-0539">Nucleus</keyword>
<dbReference type="GO" id="GO:0000978">
    <property type="term" value="F:RNA polymerase II cis-regulatory region sequence-specific DNA binding"/>
    <property type="evidence" value="ECO:0007669"/>
    <property type="project" value="TreeGrafter"/>
</dbReference>
<feature type="DNA-binding region" description="Homeobox" evidence="6">
    <location>
        <begin position="28"/>
        <end position="87"/>
    </location>
</feature>
<dbReference type="AlphaFoldDB" id="A0A4Q2DHN1"/>
<dbReference type="PROSITE" id="PS00027">
    <property type="entry name" value="HOMEOBOX_1"/>
    <property type="match status" value="1"/>
</dbReference>
<dbReference type="PANTHER" id="PTHR45793:SF5">
    <property type="entry name" value="HOMEOTIC PROTEIN OCELLILESS"/>
    <property type="match status" value="1"/>
</dbReference>
<feature type="region of interest" description="Disordered" evidence="8">
    <location>
        <begin position="481"/>
        <end position="501"/>
    </location>
</feature>
<feature type="region of interest" description="Disordered" evidence="8">
    <location>
        <begin position="536"/>
        <end position="557"/>
    </location>
</feature>
<evidence type="ECO:0000313" key="10">
    <source>
        <dbReference type="EMBL" id="RXW19219.1"/>
    </source>
</evidence>
<proteinExistence type="predicted"/>
<feature type="region of interest" description="Disordered" evidence="8">
    <location>
        <begin position="259"/>
        <end position="278"/>
    </location>
</feature>
<keyword evidence="3 6" id="KW-0238">DNA-binding</keyword>
<dbReference type="InterPro" id="IPR001356">
    <property type="entry name" value="HD"/>
</dbReference>
<feature type="compositionally biased region" description="Polar residues" evidence="8">
    <location>
        <begin position="151"/>
        <end position="162"/>
    </location>
</feature>
<dbReference type="Proteomes" id="UP000290288">
    <property type="component" value="Unassembled WGS sequence"/>
</dbReference>
<comment type="caution">
    <text evidence="10">The sequence shown here is derived from an EMBL/GenBank/DDBJ whole genome shotgun (WGS) entry which is preliminary data.</text>
</comment>
<sequence>MGFDYPPSALHDPAAVDFRAFFPYTPNEVKHRKRTTNTQLKVLESIFKRDTKPNAALRNELALQLDMTARGVQVWFQNRRAKEKTRSVKATSAVAGGSRPTAILSPSSAAAKLEESLDEKPLSPLCTSESPIQLPDAPLKANMPPQLHLITDTSSSSWQNSPIDPPDSAGYPGHHSRSSLLAHSDLLSLRRGSLPANAFPPSSFNSSLDSPWLDPLARRRSVDASLQRLAGNPFAELARTKNTALFGARFGVVGNAPRHQSRMSISRRPPLNHLSSAPQVNNIRRSSMDSRGMGLSLRTNALSPAPTNPPPYISSRASLPDHRLCAVTSRIVGSPIPGPLPSPNFSFGAASTPPMASPSSADSERNSPDSLGSFNYPGGNEFEDDGLSSPGYEVYSRFNSIASVATSESSVNSSYYSDFSGSGVDPLLTHDLHNASRRNSCSPGQFLDFGDLDGSGQYGLTETHPLNVGGYPSDDYGISGPQGVAVPESASNSYPSPASTISAGNSPHALSAASVAIASPNIPISRASELTFALQNSTEPAAQPSGAQDQYVPPVQPDQQKELSANLATPSAEDGSAVASTTLYQEQDLGTQGQYTYTSLPECYTPDGHPSMPISATGVSAALYNAYGDMNAPLQPVNVEGFPTYA</sequence>
<dbReference type="EMBL" id="SDEE01000215">
    <property type="protein sequence ID" value="RXW19219.1"/>
    <property type="molecule type" value="Genomic_DNA"/>
</dbReference>
<accession>A0A4Q2DHN1</accession>
<evidence type="ECO:0000256" key="8">
    <source>
        <dbReference type="SAM" id="MobiDB-lite"/>
    </source>
</evidence>
<dbReference type="InterPro" id="IPR009057">
    <property type="entry name" value="Homeodomain-like_sf"/>
</dbReference>
<dbReference type="SUPFAM" id="SSF46689">
    <property type="entry name" value="Homeodomain-like"/>
    <property type="match status" value="1"/>
</dbReference>
<organism evidence="10 11">
    <name type="scientific">Candolleomyces aberdarensis</name>
    <dbReference type="NCBI Taxonomy" id="2316362"/>
    <lineage>
        <taxon>Eukaryota</taxon>
        <taxon>Fungi</taxon>
        <taxon>Dikarya</taxon>
        <taxon>Basidiomycota</taxon>
        <taxon>Agaricomycotina</taxon>
        <taxon>Agaricomycetes</taxon>
        <taxon>Agaricomycetidae</taxon>
        <taxon>Agaricales</taxon>
        <taxon>Agaricineae</taxon>
        <taxon>Psathyrellaceae</taxon>
        <taxon>Candolleomyces</taxon>
    </lineage>
</organism>
<feature type="domain" description="Homeobox" evidence="9">
    <location>
        <begin position="26"/>
        <end position="86"/>
    </location>
</feature>
<dbReference type="InterPro" id="IPR017970">
    <property type="entry name" value="Homeobox_CS"/>
</dbReference>
<reference evidence="10 11" key="1">
    <citation type="submission" date="2019-01" db="EMBL/GenBank/DDBJ databases">
        <title>Draft genome sequence of Psathyrella aberdarensis IHI B618.</title>
        <authorList>
            <person name="Buettner E."/>
            <person name="Kellner H."/>
        </authorList>
    </citation>
    <scope>NUCLEOTIDE SEQUENCE [LARGE SCALE GENOMIC DNA]</scope>
    <source>
        <strain evidence="10 11">IHI B618</strain>
    </source>
</reference>
<keyword evidence="11" id="KW-1185">Reference proteome</keyword>
<evidence type="ECO:0000313" key="11">
    <source>
        <dbReference type="Proteomes" id="UP000290288"/>
    </source>
</evidence>
<keyword evidence="4 6" id="KW-0371">Homeobox</keyword>
<dbReference type="CDD" id="cd00086">
    <property type="entry name" value="homeodomain"/>
    <property type="match status" value="1"/>
</dbReference>
<dbReference type="Pfam" id="PF00046">
    <property type="entry name" value="Homeodomain"/>
    <property type="match status" value="1"/>
</dbReference>
<dbReference type="OrthoDB" id="6159439at2759"/>
<dbReference type="GO" id="GO:0000981">
    <property type="term" value="F:DNA-binding transcription factor activity, RNA polymerase II-specific"/>
    <property type="evidence" value="ECO:0007669"/>
    <property type="project" value="InterPro"/>
</dbReference>
<feature type="compositionally biased region" description="Polar residues" evidence="8">
    <location>
        <begin position="489"/>
        <end position="501"/>
    </location>
</feature>
<evidence type="ECO:0000256" key="3">
    <source>
        <dbReference type="ARBA" id="ARBA00023125"/>
    </source>
</evidence>
<protein>
    <recommendedName>
        <fullName evidence="9">Homeobox domain-containing protein</fullName>
    </recommendedName>
</protein>
<dbReference type="GO" id="GO:0005634">
    <property type="term" value="C:nucleus"/>
    <property type="evidence" value="ECO:0007669"/>
    <property type="project" value="UniProtKB-SubCell"/>
</dbReference>
<dbReference type="SMART" id="SM00389">
    <property type="entry name" value="HOX"/>
    <property type="match status" value="1"/>
</dbReference>
<evidence type="ECO:0000256" key="1">
    <source>
        <dbReference type="ARBA" id="ARBA00004123"/>
    </source>
</evidence>
<comment type="subcellular location">
    <subcellularLocation>
        <location evidence="1 6 7">Nucleus</location>
    </subcellularLocation>
</comment>
<feature type="region of interest" description="Disordered" evidence="8">
    <location>
        <begin position="343"/>
        <end position="388"/>
    </location>
</feature>
<feature type="region of interest" description="Disordered" evidence="8">
    <location>
        <begin position="120"/>
        <end position="177"/>
    </location>
</feature>
<evidence type="ECO:0000256" key="4">
    <source>
        <dbReference type="ARBA" id="ARBA00023155"/>
    </source>
</evidence>
<dbReference type="Gene3D" id="1.10.10.60">
    <property type="entry name" value="Homeodomain-like"/>
    <property type="match status" value="1"/>
</dbReference>
<evidence type="ECO:0000256" key="6">
    <source>
        <dbReference type="PROSITE-ProRule" id="PRU00108"/>
    </source>
</evidence>
<keyword evidence="2" id="KW-0217">Developmental protein</keyword>
<feature type="compositionally biased region" description="Low complexity" evidence="8">
    <location>
        <begin position="349"/>
        <end position="361"/>
    </location>
</feature>
<dbReference type="STRING" id="2316362.A0A4Q2DHN1"/>
<dbReference type="PANTHER" id="PTHR45793">
    <property type="entry name" value="HOMEOBOX PROTEIN"/>
    <property type="match status" value="1"/>
</dbReference>
<evidence type="ECO:0000256" key="7">
    <source>
        <dbReference type="RuleBase" id="RU000682"/>
    </source>
</evidence>
<dbReference type="PROSITE" id="PS50071">
    <property type="entry name" value="HOMEOBOX_2"/>
    <property type="match status" value="1"/>
</dbReference>
<evidence type="ECO:0000256" key="2">
    <source>
        <dbReference type="ARBA" id="ARBA00022473"/>
    </source>
</evidence>
<evidence type="ECO:0000259" key="9">
    <source>
        <dbReference type="PROSITE" id="PS50071"/>
    </source>
</evidence>
<evidence type="ECO:0000256" key="5">
    <source>
        <dbReference type="ARBA" id="ARBA00023242"/>
    </source>
</evidence>
<gene>
    <name evidence="10" type="ORF">EST38_g6635</name>
</gene>